<dbReference type="AlphaFoldDB" id="A0A3N4KTN7"/>
<keyword evidence="3" id="KW-1185">Reference proteome</keyword>
<feature type="region of interest" description="Disordered" evidence="1">
    <location>
        <begin position="277"/>
        <end position="336"/>
    </location>
</feature>
<dbReference type="EMBL" id="ML119133">
    <property type="protein sequence ID" value="RPB11711.1"/>
    <property type="molecule type" value="Genomic_DNA"/>
</dbReference>
<feature type="compositionally biased region" description="Polar residues" evidence="1">
    <location>
        <begin position="18"/>
        <end position="58"/>
    </location>
</feature>
<feature type="compositionally biased region" description="Basic and acidic residues" evidence="1">
    <location>
        <begin position="172"/>
        <end position="187"/>
    </location>
</feature>
<gene>
    <name evidence="2" type="ORF">P167DRAFT_606130</name>
</gene>
<name>A0A3N4KTN7_9PEZI</name>
<proteinExistence type="predicted"/>
<feature type="region of interest" description="Disordered" evidence="1">
    <location>
        <begin position="1"/>
        <end position="265"/>
    </location>
</feature>
<accession>A0A3N4KTN7</accession>
<feature type="compositionally biased region" description="Basic and acidic residues" evidence="1">
    <location>
        <begin position="215"/>
        <end position="225"/>
    </location>
</feature>
<dbReference type="InParanoid" id="A0A3N4KTN7"/>
<feature type="compositionally biased region" description="Polar residues" evidence="1">
    <location>
        <begin position="96"/>
        <end position="106"/>
    </location>
</feature>
<feature type="compositionally biased region" description="Basic residues" evidence="1">
    <location>
        <begin position="226"/>
        <end position="237"/>
    </location>
</feature>
<organism evidence="2 3">
    <name type="scientific">Morchella conica CCBAS932</name>
    <dbReference type="NCBI Taxonomy" id="1392247"/>
    <lineage>
        <taxon>Eukaryota</taxon>
        <taxon>Fungi</taxon>
        <taxon>Dikarya</taxon>
        <taxon>Ascomycota</taxon>
        <taxon>Pezizomycotina</taxon>
        <taxon>Pezizomycetes</taxon>
        <taxon>Pezizales</taxon>
        <taxon>Morchellaceae</taxon>
        <taxon>Morchella</taxon>
    </lineage>
</organism>
<evidence type="ECO:0000313" key="2">
    <source>
        <dbReference type="EMBL" id="RPB11711.1"/>
    </source>
</evidence>
<evidence type="ECO:0000256" key="1">
    <source>
        <dbReference type="SAM" id="MobiDB-lite"/>
    </source>
</evidence>
<protein>
    <submittedName>
        <fullName evidence="2">Uncharacterized protein</fullName>
    </submittedName>
</protein>
<feature type="compositionally biased region" description="Polar residues" evidence="1">
    <location>
        <begin position="297"/>
        <end position="335"/>
    </location>
</feature>
<dbReference type="OrthoDB" id="5378763at2759"/>
<reference evidence="2 3" key="1">
    <citation type="journal article" date="2018" name="Nat. Ecol. Evol.">
        <title>Pezizomycetes genomes reveal the molecular basis of ectomycorrhizal truffle lifestyle.</title>
        <authorList>
            <person name="Murat C."/>
            <person name="Payen T."/>
            <person name="Noel B."/>
            <person name="Kuo A."/>
            <person name="Morin E."/>
            <person name="Chen J."/>
            <person name="Kohler A."/>
            <person name="Krizsan K."/>
            <person name="Balestrini R."/>
            <person name="Da Silva C."/>
            <person name="Montanini B."/>
            <person name="Hainaut M."/>
            <person name="Levati E."/>
            <person name="Barry K.W."/>
            <person name="Belfiori B."/>
            <person name="Cichocki N."/>
            <person name="Clum A."/>
            <person name="Dockter R.B."/>
            <person name="Fauchery L."/>
            <person name="Guy J."/>
            <person name="Iotti M."/>
            <person name="Le Tacon F."/>
            <person name="Lindquist E.A."/>
            <person name="Lipzen A."/>
            <person name="Malagnac F."/>
            <person name="Mello A."/>
            <person name="Molinier V."/>
            <person name="Miyauchi S."/>
            <person name="Poulain J."/>
            <person name="Riccioni C."/>
            <person name="Rubini A."/>
            <person name="Sitrit Y."/>
            <person name="Splivallo R."/>
            <person name="Traeger S."/>
            <person name="Wang M."/>
            <person name="Zifcakova L."/>
            <person name="Wipf D."/>
            <person name="Zambonelli A."/>
            <person name="Paolocci F."/>
            <person name="Nowrousian M."/>
            <person name="Ottonello S."/>
            <person name="Baldrian P."/>
            <person name="Spatafora J.W."/>
            <person name="Henrissat B."/>
            <person name="Nagy L.G."/>
            <person name="Aury J.M."/>
            <person name="Wincker P."/>
            <person name="Grigoriev I.V."/>
            <person name="Bonfante P."/>
            <person name="Martin F.M."/>
        </authorList>
    </citation>
    <scope>NUCLEOTIDE SEQUENCE [LARGE SCALE GENOMIC DNA]</scope>
    <source>
        <strain evidence="2 3">CCBAS932</strain>
    </source>
</reference>
<sequence length="442" mass="48313">MTNSDAISFEISDMEITNELQSDGRSSSETSDTTINECQSNKTPKSEIQSPVSSTARSDSIAIENDSQDSRPAMGSIESAMRSSTHDGTTVMGDKASSQPQVQTQREIGAGSSKIAVSKESNVKSLEPLVSRSSNHRKVLNPTTTTRRSSRISKAPARYEDSRVSIHTSKVQKKEKAIVVASDKRSPELNISSVSLSPKPPIDSQGDDTSAKVNSKKETAVEFHPPRKGPGRPRKRQKYEGPPEEIKSVTPEFSHTKKRKLDHKALDVTAATTTLDPALTKTLKPEHKTRGRGRSRVATNSTRKTRSQSSAKIFDSNLSDSLTQSPSTGRSSSPEGISKLDFAKLDSASLYSFIGDAINHYSSLPKTLGDPDGFKALYRTFFPSTSYQHYAKALGLEVSDLDLREAMRKIWEMVNGGENDKEVVLHRLGLSWAKKGASKKLL</sequence>
<evidence type="ECO:0000313" key="3">
    <source>
        <dbReference type="Proteomes" id="UP000277580"/>
    </source>
</evidence>
<dbReference type="Proteomes" id="UP000277580">
    <property type="component" value="Unassembled WGS sequence"/>
</dbReference>
<feature type="compositionally biased region" description="Basic and acidic residues" evidence="1">
    <location>
        <begin position="238"/>
        <end position="247"/>
    </location>
</feature>